<proteinExistence type="predicted"/>
<sequence>MSFKLSRDFFGTNVLPKKTAQPKKYRKNFQTPQRHCTKNVTSRVLQRFYSCLIWKMPCLLVAMFIGGTITIFKLSRAIIGTNVLTNTLAYIIKTNVLTKFHENWTKNVTSGKKGPTPGGNVFQPTRTMFELVRDFIGKPVLTKFDDF</sequence>
<evidence type="ECO:0000313" key="2">
    <source>
        <dbReference type="EMBL" id="KAH3889744.1"/>
    </source>
</evidence>
<dbReference type="EMBL" id="JAIWYP010000001">
    <property type="protein sequence ID" value="KAH3889744.1"/>
    <property type="molecule type" value="Genomic_DNA"/>
</dbReference>
<reference evidence="2" key="1">
    <citation type="journal article" date="2019" name="bioRxiv">
        <title>The Genome of the Zebra Mussel, Dreissena polymorpha: A Resource for Invasive Species Research.</title>
        <authorList>
            <person name="McCartney M.A."/>
            <person name="Auch B."/>
            <person name="Kono T."/>
            <person name="Mallez S."/>
            <person name="Zhang Y."/>
            <person name="Obille A."/>
            <person name="Becker A."/>
            <person name="Abrahante J.E."/>
            <person name="Garbe J."/>
            <person name="Badalamenti J.P."/>
            <person name="Herman A."/>
            <person name="Mangelson H."/>
            <person name="Liachko I."/>
            <person name="Sullivan S."/>
            <person name="Sone E.D."/>
            <person name="Koren S."/>
            <person name="Silverstein K.A.T."/>
            <person name="Beckman K.B."/>
            <person name="Gohl D.M."/>
        </authorList>
    </citation>
    <scope>NUCLEOTIDE SEQUENCE</scope>
    <source>
        <strain evidence="2">Duluth1</strain>
        <tissue evidence="2">Whole animal</tissue>
    </source>
</reference>
<protein>
    <submittedName>
        <fullName evidence="2">Uncharacterized protein</fullName>
    </submittedName>
</protein>
<accession>A0A9D4N9M7</accession>
<dbReference type="Proteomes" id="UP000828390">
    <property type="component" value="Unassembled WGS sequence"/>
</dbReference>
<evidence type="ECO:0000313" key="3">
    <source>
        <dbReference type="Proteomes" id="UP000828390"/>
    </source>
</evidence>
<dbReference type="AlphaFoldDB" id="A0A9D4N9M7"/>
<keyword evidence="1" id="KW-1133">Transmembrane helix</keyword>
<reference evidence="2" key="2">
    <citation type="submission" date="2020-11" db="EMBL/GenBank/DDBJ databases">
        <authorList>
            <person name="McCartney M.A."/>
            <person name="Auch B."/>
            <person name="Kono T."/>
            <person name="Mallez S."/>
            <person name="Becker A."/>
            <person name="Gohl D.M."/>
            <person name="Silverstein K.A.T."/>
            <person name="Koren S."/>
            <person name="Bechman K.B."/>
            <person name="Herman A."/>
            <person name="Abrahante J.E."/>
            <person name="Garbe J."/>
        </authorList>
    </citation>
    <scope>NUCLEOTIDE SEQUENCE</scope>
    <source>
        <strain evidence="2">Duluth1</strain>
        <tissue evidence="2">Whole animal</tissue>
    </source>
</reference>
<name>A0A9D4N9M7_DREPO</name>
<keyword evidence="1" id="KW-0472">Membrane</keyword>
<keyword evidence="3" id="KW-1185">Reference proteome</keyword>
<comment type="caution">
    <text evidence="2">The sequence shown here is derived from an EMBL/GenBank/DDBJ whole genome shotgun (WGS) entry which is preliminary data.</text>
</comment>
<organism evidence="2 3">
    <name type="scientific">Dreissena polymorpha</name>
    <name type="common">Zebra mussel</name>
    <name type="synonym">Mytilus polymorpha</name>
    <dbReference type="NCBI Taxonomy" id="45954"/>
    <lineage>
        <taxon>Eukaryota</taxon>
        <taxon>Metazoa</taxon>
        <taxon>Spiralia</taxon>
        <taxon>Lophotrochozoa</taxon>
        <taxon>Mollusca</taxon>
        <taxon>Bivalvia</taxon>
        <taxon>Autobranchia</taxon>
        <taxon>Heteroconchia</taxon>
        <taxon>Euheterodonta</taxon>
        <taxon>Imparidentia</taxon>
        <taxon>Neoheterodontei</taxon>
        <taxon>Myida</taxon>
        <taxon>Dreissenoidea</taxon>
        <taxon>Dreissenidae</taxon>
        <taxon>Dreissena</taxon>
    </lineage>
</organism>
<evidence type="ECO:0000256" key="1">
    <source>
        <dbReference type="SAM" id="Phobius"/>
    </source>
</evidence>
<keyword evidence="1" id="KW-0812">Transmembrane</keyword>
<gene>
    <name evidence="2" type="ORF">DPMN_013806</name>
</gene>
<feature type="transmembrane region" description="Helical" evidence="1">
    <location>
        <begin position="52"/>
        <end position="72"/>
    </location>
</feature>